<proteinExistence type="inferred from homology"/>
<feature type="transmembrane region" description="Helical" evidence="8">
    <location>
        <begin position="106"/>
        <end position="125"/>
    </location>
</feature>
<evidence type="ECO:0000256" key="3">
    <source>
        <dbReference type="ARBA" id="ARBA00022448"/>
    </source>
</evidence>
<keyword evidence="5 8" id="KW-0812">Transmembrane</keyword>
<dbReference type="InterPro" id="IPR052017">
    <property type="entry name" value="TSUP"/>
</dbReference>
<dbReference type="GO" id="GO:0005886">
    <property type="term" value="C:plasma membrane"/>
    <property type="evidence" value="ECO:0007669"/>
    <property type="project" value="UniProtKB-SubCell"/>
</dbReference>
<comment type="subcellular location">
    <subcellularLocation>
        <location evidence="1 8">Cell membrane</location>
        <topology evidence="1 8">Multi-pass membrane protein</topology>
    </subcellularLocation>
</comment>
<feature type="transmembrane region" description="Helical" evidence="8">
    <location>
        <begin position="36"/>
        <end position="61"/>
    </location>
</feature>
<keyword evidence="10" id="KW-1185">Reference proteome</keyword>
<evidence type="ECO:0000256" key="7">
    <source>
        <dbReference type="ARBA" id="ARBA00023136"/>
    </source>
</evidence>
<dbReference type="Pfam" id="PF01925">
    <property type="entry name" value="TauE"/>
    <property type="match status" value="1"/>
</dbReference>
<dbReference type="EMBL" id="WHUT02000018">
    <property type="protein sequence ID" value="NUB46672.1"/>
    <property type="molecule type" value="Genomic_DNA"/>
</dbReference>
<accession>A0A8X8KSM7</accession>
<feature type="transmembrane region" description="Helical" evidence="8">
    <location>
        <begin position="176"/>
        <end position="195"/>
    </location>
</feature>
<dbReference type="PANTHER" id="PTHR30269:SF32">
    <property type="entry name" value="MEMBRANE TRANSPORTER PROTEIN-RELATED"/>
    <property type="match status" value="1"/>
</dbReference>
<dbReference type="RefSeq" id="WP_174540072.1">
    <property type="nucleotide sequence ID" value="NZ_WHUT02000018.1"/>
</dbReference>
<evidence type="ECO:0000256" key="8">
    <source>
        <dbReference type="RuleBase" id="RU363041"/>
    </source>
</evidence>
<evidence type="ECO:0000256" key="1">
    <source>
        <dbReference type="ARBA" id="ARBA00004651"/>
    </source>
</evidence>
<keyword evidence="7 8" id="KW-0472">Membrane</keyword>
<dbReference type="InterPro" id="IPR002781">
    <property type="entry name" value="TM_pro_TauE-like"/>
</dbReference>
<evidence type="ECO:0000256" key="2">
    <source>
        <dbReference type="ARBA" id="ARBA00009142"/>
    </source>
</evidence>
<gene>
    <name evidence="9" type="ORF">GEU84_019965</name>
</gene>
<feature type="transmembrane region" description="Helical" evidence="8">
    <location>
        <begin position="82"/>
        <end position="100"/>
    </location>
</feature>
<reference evidence="9" key="1">
    <citation type="submission" date="2020-05" db="EMBL/GenBank/DDBJ databases">
        <title>Fertoebacter nigrum gen. nov., sp. nov., a new member of the family Rhodobacteraceae.</title>
        <authorList>
            <person name="Szuroczki S."/>
            <person name="Abbaszade G."/>
            <person name="Buni D."/>
            <person name="Schumann P."/>
            <person name="Toth E."/>
        </authorList>
    </citation>
    <scope>NUCLEOTIDE SEQUENCE</scope>
    <source>
        <strain evidence="9">RG-N-1a</strain>
    </source>
</reference>
<evidence type="ECO:0000313" key="10">
    <source>
        <dbReference type="Proteomes" id="UP000484076"/>
    </source>
</evidence>
<feature type="transmembrane region" description="Helical" evidence="8">
    <location>
        <begin position="207"/>
        <end position="224"/>
    </location>
</feature>
<sequence length="256" mass="27641">MDFLMAGLNPVAFWAAMAVTLCSGFIKGAIGFAMPMIMVSAFSSFLPPEVALAGLILPVLLTNLSQAFRQGWRAAWQTARKFWRFLAGTVVFILLSAQFVRDIPQPVFLMLLGLPITVFALLQLAGRKLALRLEHRARAETVLGVIGGLYGGLSGIWGPPLLVYLLSVGAEKVETIRAQGVVFLIGAVVLLAAHLQSGVMNATTAPFSAALALPAMLGMALGYAVQDRLDQGRFRWWTQVLLVVTGLNLMRQAFNV</sequence>
<comment type="similarity">
    <text evidence="2 8">Belongs to the 4-toluene sulfonate uptake permease (TSUP) (TC 2.A.102) family.</text>
</comment>
<name>A0A8X8KSM7_9RHOB</name>
<dbReference type="AlphaFoldDB" id="A0A8X8KSM7"/>
<dbReference type="PANTHER" id="PTHR30269">
    <property type="entry name" value="TRANSMEMBRANE PROTEIN YFCA"/>
    <property type="match status" value="1"/>
</dbReference>
<evidence type="ECO:0000256" key="4">
    <source>
        <dbReference type="ARBA" id="ARBA00022475"/>
    </source>
</evidence>
<evidence type="ECO:0000256" key="6">
    <source>
        <dbReference type="ARBA" id="ARBA00022989"/>
    </source>
</evidence>
<comment type="caution">
    <text evidence="9">The sequence shown here is derived from an EMBL/GenBank/DDBJ whole genome shotgun (WGS) entry which is preliminary data.</text>
</comment>
<evidence type="ECO:0000256" key="5">
    <source>
        <dbReference type="ARBA" id="ARBA00022692"/>
    </source>
</evidence>
<keyword evidence="6 8" id="KW-1133">Transmembrane helix</keyword>
<dbReference type="Proteomes" id="UP000484076">
    <property type="component" value="Unassembled WGS sequence"/>
</dbReference>
<feature type="transmembrane region" description="Helical" evidence="8">
    <location>
        <begin position="12"/>
        <end position="30"/>
    </location>
</feature>
<keyword evidence="4 8" id="KW-1003">Cell membrane</keyword>
<organism evidence="9 10">
    <name type="scientific">Fertoeibacter niger</name>
    <dbReference type="NCBI Taxonomy" id="2656921"/>
    <lineage>
        <taxon>Bacteria</taxon>
        <taxon>Pseudomonadati</taxon>
        <taxon>Pseudomonadota</taxon>
        <taxon>Alphaproteobacteria</taxon>
        <taxon>Rhodobacterales</taxon>
        <taxon>Paracoccaceae</taxon>
        <taxon>Fertoeibacter</taxon>
    </lineage>
</organism>
<keyword evidence="3" id="KW-0813">Transport</keyword>
<evidence type="ECO:0000313" key="9">
    <source>
        <dbReference type="EMBL" id="NUB46672.1"/>
    </source>
</evidence>
<protein>
    <recommendedName>
        <fullName evidence="8">Probable membrane transporter protein</fullName>
    </recommendedName>
</protein>